<protein>
    <submittedName>
        <fullName evidence="1">Uncharacterized protein</fullName>
    </submittedName>
</protein>
<reference evidence="1 2" key="3">
    <citation type="journal article" date="2008" name="FEMS Microbiol. Ecol.">
        <title>Identification and characterization of genes underlying chitinolysis in Collimonas fungivorans Ter331.</title>
        <authorList>
            <person name="Fritsche K."/>
            <person name="de Boer W."/>
            <person name="Gerards S."/>
            <person name="van den Berg M."/>
            <person name="van Veen J.A."/>
            <person name="Leveau J.H."/>
        </authorList>
    </citation>
    <scope>NUCLEOTIDE SEQUENCE [LARGE SCALE GENOMIC DNA]</scope>
    <source>
        <strain evidence="1 2">Ter331</strain>
    </source>
</reference>
<gene>
    <name evidence="1" type="ordered locus">CFU_0303</name>
</gene>
<reference evidence="1 2" key="5">
    <citation type="journal article" date="2011" name="ISME J.">
        <title>Dual transcriptional profiling of a bacterial/fungal confrontation: Collimonas fungivorans versus Aspergillus niger.</title>
        <authorList>
            <person name="Mela F."/>
            <person name="Fritsche K."/>
            <person name="de Boer W."/>
            <person name="van Veen J.A."/>
            <person name="de Graaff L.H."/>
            <person name="van den Berg M."/>
            <person name="Leveau J.H."/>
        </authorList>
    </citation>
    <scope>NUCLEOTIDE SEQUENCE [LARGE SCALE GENOMIC DNA]</scope>
    <source>
        <strain evidence="1 2">Ter331</strain>
    </source>
</reference>
<evidence type="ECO:0000313" key="2">
    <source>
        <dbReference type="Proteomes" id="UP000008392"/>
    </source>
</evidence>
<evidence type="ECO:0000313" key="1">
    <source>
        <dbReference type="EMBL" id="AEK60141.1"/>
    </source>
</evidence>
<dbReference type="KEGG" id="cfu:CFU_0303"/>
<proteinExistence type="predicted"/>
<dbReference type="AlphaFoldDB" id="G0A868"/>
<sequence length="30" mass="3164">MNGFKQIGVCNQAGSHLPPIDFSLIYKGAG</sequence>
<keyword evidence="2" id="KW-1185">Reference proteome</keyword>
<dbReference type="EMBL" id="CP002745">
    <property type="protein sequence ID" value="AEK60141.1"/>
    <property type="molecule type" value="Genomic_DNA"/>
</dbReference>
<name>G0A868_COLFT</name>
<reference evidence="1 2" key="1">
    <citation type="journal article" date="2004" name="Environ. Microbiol.">
        <title>Phylogeny-function analysis of (meta)genomic libraries: screening for expression of ribosomal RNA genes by large-insert library fluorescent in situ hybridization (LIL-FISH).</title>
        <authorList>
            <person name="Leveau J.H."/>
            <person name="Gerards S."/>
            <person name="de Boer W."/>
            <person name="van Veen J.A."/>
        </authorList>
    </citation>
    <scope>NUCLEOTIDE SEQUENCE [LARGE SCALE GENOMIC DNA]</scope>
    <source>
        <strain evidence="1 2">Ter331</strain>
    </source>
</reference>
<reference evidence="2" key="6">
    <citation type="submission" date="2011-05" db="EMBL/GenBank/DDBJ databases">
        <title>Complete sequence of Collimonas fungivorans Ter331.</title>
        <authorList>
            <person name="Leveau J.H."/>
        </authorList>
    </citation>
    <scope>NUCLEOTIDE SEQUENCE [LARGE SCALE GENOMIC DNA]</scope>
    <source>
        <strain evidence="2">Ter331</strain>
    </source>
</reference>
<organism evidence="1 2">
    <name type="scientific">Collimonas fungivorans (strain Ter331)</name>
    <dbReference type="NCBI Taxonomy" id="1005048"/>
    <lineage>
        <taxon>Bacteria</taxon>
        <taxon>Pseudomonadati</taxon>
        <taxon>Pseudomonadota</taxon>
        <taxon>Betaproteobacteria</taxon>
        <taxon>Burkholderiales</taxon>
        <taxon>Oxalobacteraceae</taxon>
        <taxon>Collimonas</taxon>
    </lineage>
</organism>
<reference evidence="1 2" key="2">
    <citation type="journal article" date="2006" name="J. Microbiol. Methods">
        <title>Genomic flank-sequencing of plasposon insertion sites for rapid identification of functional genes.</title>
        <authorList>
            <person name="Leveau J.H."/>
            <person name="Gerards S."/>
            <person name="Fritsche K."/>
            <person name="Zondag G."/>
            <person name="van Veen J.A."/>
        </authorList>
    </citation>
    <scope>NUCLEOTIDE SEQUENCE [LARGE SCALE GENOMIC DNA]</scope>
    <source>
        <strain evidence="1 2">Ter331</strain>
    </source>
</reference>
<dbReference type="Proteomes" id="UP000008392">
    <property type="component" value="Chromosome"/>
</dbReference>
<dbReference type="HOGENOM" id="CLU_3402933_0_0_4"/>
<reference evidence="1 2" key="4">
    <citation type="journal article" date="2010" name="Environ. Microbiol.">
        <title>The bacterial genus Collimonas: mycophagy, weathering and other adaptive solutions to life in oligotrophic soil environments.</title>
        <authorList>
            <person name="Leveau J.H."/>
            <person name="Uroz S."/>
            <person name="de Boer W."/>
        </authorList>
    </citation>
    <scope>NUCLEOTIDE SEQUENCE [LARGE SCALE GENOMIC DNA]</scope>
    <source>
        <strain evidence="1 2">Ter331</strain>
    </source>
</reference>
<accession>G0A868</accession>